<dbReference type="Pfam" id="PF01494">
    <property type="entry name" value="FAD_binding_3"/>
    <property type="match status" value="1"/>
</dbReference>
<evidence type="ECO:0000256" key="4">
    <source>
        <dbReference type="SAM" id="Phobius"/>
    </source>
</evidence>
<evidence type="ECO:0000256" key="1">
    <source>
        <dbReference type="ARBA" id="ARBA00022630"/>
    </source>
</evidence>
<sequence length="455" mass="49909">MSPTNEIPLHIAICGGGIGGLSLALVLQTFAGNKLLKVDLYEADAIFSEVGAGISVWHRTRYILRQLGAEEGLRNKAVSPPLNVRKSDMDEGFTFTQLRAPGNIGSTTLPRIELVYLLLERLSAGVGTQADLLTTHFSKRLTSYQVDSNGVILQFQDGSTTHADVLIGADGIGSPTRKTMYTHLAERVRATDSERAEFYLNHTLPIWTGIYVYRFLVDAERIRAVKPTHLSLADGTAWCAYGSHSVTYPISAISINASVCFNTPDGYGKPLTGSAGAPASKEEVVKLVKDQEDDLRLLAENAEDVIRWSLSQVRPLPQYVEGRVALLGDAAHAMIPFLGAGAGQAIEDAFILGHILCEPSVCVDNITEALKVYDEIRKPIARDVADRSLKMGNLMEFHPDFLPPDADIEKVRDGDEEHLKKIAEAMQDVWSFHYSKMPDEDWDRANARLGEVLGH</sequence>
<organism evidence="6 7">
    <name type="scientific">Cerrena zonata</name>
    <dbReference type="NCBI Taxonomy" id="2478898"/>
    <lineage>
        <taxon>Eukaryota</taxon>
        <taxon>Fungi</taxon>
        <taxon>Dikarya</taxon>
        <taxon>Basidiomycota</taxon>
        <taxon>Agaricomycotina</taxon>
        <taxon>Agaricomycetes</taxon>
        <taxon>Polyporales</taxon>
        <taxon>Cerrenaceae</taxon>
        <taxon>Cerrena</taxon>
    </lineage>
</organism>
<dbReference type="InterPro" id="IPR036188">
    <property type="entry name" value="FAD/NAD-bd_sf"/>
</dbReference>
<evidence type="ECO:0000256" key="2">
    <source>
        <dbReference type="ARBA" id="ARBA00022827"/>
    </source>
</evidence>
<evidence type="ECO:0000256" key="3">
    <source>
        <dbReference type="ARBA" id="ARBA00023002"/>
    </source>
</evidence>
<protein>
    <recommendedName>
        <fullName evidence="5">FAD-binding domain-containing protein</fullName>
    </recommendedName>
</protein>
<keyword evidence="2" id="KW-0274">FAD</keyword>
<dbReference type="PRINTS" id="PR00420">
    <property type="entry name" value="RNGMNOXGNASE"/>
</dbReference>
<name>A0AAW0FZP2_9APHY</name>
<evidence type="ECO:0000259" key="5">
    <source>
        <dbReference type="Pfam" id="PF01494"/>
    </source>
</evidence>
<dbReference type="GO" id="GO:0071949">
    <property type="term" value="F:FAD binding"/>
    <property type="evidence" value="ECO:0007669"/>
    <property type="project" value="InterPro"/>
</dbReference>
<dbReference type="GO" id="GO:0044550">
    <property type="term" value="P:secondary metabolite biosynthetic process"/>
    <property type="evidence" value="ECO:0007669"/>
    <property type="project" value="TreeGrafter"/>
</dbReference>
<dbReference type="EMBL" id="JASBNA010000032">
    <property type="protein sequence ID" value="KAK7683133.1"/>
    <property type="molecule type" value="Genomic_DNA"/>
</dbReference>
<feature type="domain" description="FAD-binding" evidence="5">
    <location>
        <begin position="11"/>
        <end position="388"/>
    </location>
</feature>
<evidence type="ECO:0000313" key="6">
    <source>
        <dbReference type="EMBL" id="KAK7683133.1"/>
    </source>
</evidence>
<feature type="transmembrane region" description="Helical" evidence="4">
    <location>
        <begin position="7"/>
        <end position="27"/>
    </location>
</feature>
<dbReference type="SUPFAM" id="SSF54373">
    <property type="entry name" value="FAD-linked reductases, C-terminal domain"/>
    <property type="match status" value="1"/>
</dbReference>
<dbReference type="SUPFAM" id="SSF51905">
    <property type="entry name" value="FAD/NAD(P)-binding domain"/>
    <property type="match status" value="1"/>
</dbReference>
<dbReference type="Gene3D" id="3.50.50.60">
    <property type="entry name" value="FAD/NAD(P)-binding domain"/>
    <property type="match status" value="1"/>
</dbReference>
<comment type="caution">
    <text evidence="6">The sequence shown here is derived from an EMBL/GenBank/DDBJ whole genome shotgun (WGS) entry which is preliminary data.</text>
</comment>
<dbReference type="AlphaFoldDB" id="A0AAW0FZP2"/>
<dbReference type="Proteomes" id="UP001385951">
    <property type="component" value="Unassembled WGS sequence"/>
</dbReference>
<keyword evidence="4" id="KW-0812">Transmembrane</keyword>
<dbReference type="PANTHER" id="PTHR46720:SF3">
    <property type="entry name" value="FAD-BINDING DOMAIN-CONTAINING PROTEIN-RELATED"/>
    <property type="match status" value="1"/>
</dbReference>
<accession>A0AAW0FZP2</accession>
<keyword evidence="3" id="KW-0560">Oxidoreductase</keyword>
<evidence type="ECO:0000313" key="7">
    <source>
        <dbReference type="Proteomes" id="UP001385951"/>
    </source>
</evidence>
<dbReference type="GO" id="GO:0016491">
    <property type="term" value="F:oxidoreductase activity"/>
    <property type="evidence" value="ECO:0007669"/>
    <property type="project" value="UniProtKB-KW"/>
</dbReference>
<keyword evidence="1" id="KW-0285">Flavoprotein</keyword>
<keyword evidence="7" id="KW-1185">Reference proteome</keyword>
<dbReference type="InterPro" id="IPR002938">
    <property type="entry name" value="FAD-bd"/>
</dbReference>
<dbReference type="InterPro" id="IPR051104">
    <property type="entry name" value="FAD_monoxygenase"/>
</dbReference>
<keyword evidence="4" id="KW-0472">Membrane</keyword>
<reference evidence="6 7" key="1">
    <citation type="submission" date="2022-09" db="EMBL/GenBank/DDBJ databases">
        <authorList>
            <person name="Palmer J.M."/>
        </authorList>
    </citation>
    <scope>NUCLEOTIDE SEQUENCE [LARGE SCALE GENOMIC DNA]</scope>
    <source>
        <strain evidence="6 7">DSM 7382</strain>
    </source>
</reference>
<proteinExistence type="predicted"/>
<dbReference type="PANTHER" id="PTHR46720">
    <property type="entry name" value="HYDROXYLASE, PUTATIVE (AFU_ORTHOLOGUE AFUA_3G01460)-RELATED"/>
    <property type="match status" value="1"/>
</dbReference>
<gene>
    <name evidence="6" type="ORF">QCA50_013806</name>
</gene>
<keyword evidence="4" id="KW-1133">Transmembrane helix</keyword>